<proteinExistence type="predicted"/>
<protein>
    <submittedName>
        <fullName evidence="2">Chromosome 2, complete genome</fullName>
    </submittedName>
</protein>
<reference evidence="3 4" key="1">
    <citation type="journal article" date="2007" name="Science">
        <title>The Fusarium graminearum genome reveals a link between localized polymorphism and pathogen specialization.</title>
        <authorList>
            <person name="Cuomo C.A."/>
            <person name="Gueldener U."/>
            <person name="Xu J.-R."/>
            <person name="Trail F."/>
            <person name="Turgeon B.G."/>
            <person name="Di Pietro A."/>
            <person name="Walton J.D."/>
            <person name="Ma L.-J."/>
            <person name="Baker S.E."/>
            <person name="Rep M."/>
            <person name="Adam G."/>
            <person name="Antoniw J."/>
            <person name="Baldwin T."/>
            <person name="Calvo S.E."/>
            <person name="Chang Y.-L."/>
            <person name="DeCaprio D."/>
            <person name="Gale L.R."/>
            <person name="Gnerre S."/>
            <person name="Goswami R.S."/>
            <person name="Hammond-Kosack K."/>
            <person name="Harris L.J."/>
            <person name="Hilburn K."/>
            <person name="Kennell J.C."/>
            <person name="Kroken S."/>
            <person name="Magnuson J.K."/>
            <person name="Mannhaupt G."/>
            <person name="Mauceli E.W."/>
            <person name="Mewes H.-W."/>
            <person name="Mitterbauer R."/>
            <person name="Muehlbauer G."/>
            <person name="Muensterkoetter M."/>
            <person name="Nelson D."/>
            <person name="O'Donnell K."/>
            <person name="Ouellet T."/>
            <person name="Qi W."/>
            <person name="Quesneville H."/>
            <person name="Roncero M.I.G."/>
            <person name="Seong K.-Y."/>
            <person name="Tetko I.V."/>
            <person name="Urban M."/>
            <person name="Waalwijk C."/>
            <person name="Ward T.J."/>
            <person name="Yao J."/>
            <person name="Birren B.W."/>
            <person name="Kistler H.C."/>
        </authorList>
    </citation>
    <scope>NUCLEOTIDE SEQUENCE [LARGE SCALE GENOMIC DNA]</scope>
    <source>
        <strain evidence="4">ATCC MYA-4620 / CBS 123657 / FGSC 9075 / NRRL 31084 / PH-1</strain>
        <strain evidence="3">PH-1 / ATCC MYA-4620 / FGSC 9075 / NRRL 31084</strain>
    </source>
</reference>
<dbReference type="VEuPathDB" id="FungiDB:FGRAMPH1_01G08945"/>
<evidence type="ECO:0000313" key="4">
    <source>
        <dbReference type="Proteomes" id="UP000070720"/>
    </source>
</evidence>
<accession>A0A098DCV7</accession>
<sequence length="336" mass="38400">MVNTKREVLGFRLALGLSQLLSKPFPRNRHLNPHGRPFCWAHYFLGLNTEGRYITGRSANLGYLNTLDRMGRSHEQKEVPKSFSAYEFLCTSIDYAIAAFWAHNSFAALASLVFLGPGLANFCSVVVLYTQIQPFWRYWMYYLNLFTYLIGGLFEHVVWHVKIDCRSEELTHIPLPNSNSTTYGDYIANFIRDKVSCLDRLTRFHSCFTIYKLCITPLAEYTSKALLRCWRGDVAILYGDYIAGFIREKTGYINNTESKSTCSYCPYTTGADYLGQFRIDENTLVREMQVSVFAAYRVRITDLALHGGITASFCVSSYALVLLMMKLRTKSTKTAS</sequence>
<gene>
    <name evidence="2" type="ORF">FGRAMPH1_01T08945</name>
</gene>
<dbReference type="InParanoid" id="I1S9C2"/>
<feature type="transmembrane region" description="Helical" evidence="1">
    <location>
        <begin position="303"/>
        <end position="323"/>
    </location>
</feature>
<evidence type="ECO:0000313" key="3">
    <source>
        <dbReference type="EnsemblFungi" id="CEF76275"/>
    </source>
</evidence>
<name>I1S9C2_GIBZE</name>
<dbReference type="RefSeq" id="XP_011320800.1">
    <property type="nucleotide sequence ID" value="XM_011322498.1"/>
</dbReference>
<keyword evidence="1" id="KW-0472">Membrane</keyword>
<dbReference type="EnsemblFungi" id="CEF76275">
    <property type="protein sequence ID" value="CEF76275"/>
    <property type="gene ID" value="FGRRES_13452"/>
</dbReference>
<dbReference type="EMBL" id="HG970333">
    <property type="protein sequence ID" value="CEF76275.1"/>
    <property type="molecule type" value="Genomic_DNA"/>
</dbReference>
<evidence type="ECO:0000313" key="2">
    <source>
        <dbReference type="EMBL" id="CEF76275.1"/>
    </source>
</evidence>
<dbReference type="AlphaFoldDB" id="I1S9C2"/>
<keyword evidence="1" id="KW-1133">Transmembrane helix</keyword>
<keyword evidence="1" id="KW-0812">Transmembrane</keyword>
<reference evidence="3 4" key="2">
    <citation type="journal article" date="2010" name="Nature">
        <title>Comparative genomics reveals mobile pathogenicity chromosomes in Fusarium.</title>
        <authorList>
            <person name="Ma L.J."/>
            <person name="van der Does H.C."/>
            <person name="Borkovich K.A."/>
            <person name="Coleman J.J."/>
            <person name="Daboussi M.J."/>
            <person name="Di Pietro A."/>
            <person name="Dufresne M."/>
            <person name="Freitag M."/>
            <person name="Grabherr M."/>
            <person name="Henrissat B."/>
            <person name="Houterman P.M."/>
            <person name="Kang S."/>
            <person name="Shim W.B."/>
            <person name="Woloshuk C."/>
            <person name="Xie X."/>
            <person name="Xu J.R."/>
            <person name="Antoniw J."/>
            <person name="Baker S.E."/>
            <person name="Bluhm B.H."/>
            <person name="Breakspear A."/>
            <person name="Brown D.W."/>
            <person name="Butchko R.A."/>
            <person name="Chapman S."/>
            <person name="Coulson R."/>
            <person name="Coutinho P.M."/>
            <person name="Danchin E.G."/>
            <person name="Diener A."/>
            <person name="Gale L.R."/>
            <person name="Gardiner D.M."/>
            <person name="Goff S."/>
            <person name="Hammond-Kosack K.E."/>
            <person name="Hilburn K."/>
            <person name="Hua-Van A."/>
            <person name="Jonkers W."/>
            <person name="Kazan K."/>
            <person name="Kodira C.D."/>
            <person name="Koehrsen M."/>
            <person name="Kumar L."/>
            <person name="Lee Y.H."/>
            <person name="Li L."/>
            <person name="Manners J.M."/>
            <person name="Miranda-Saavedra D."/>
            <person name="Mukherjee M."/>
            <person name="Park G."/>
            <person name="Park J."/>
            <person name="Park S.Y."/>
            <person name="Proctor R.H."/>
            <person name="Regev A."/>
            <person name="Ruiz-Roldan M.C."/>
            <person name="Sain D."/>
            <person name="Sakthikumar S."/>
            <person name="Sykes S."/>
            <person name="Schwartz D.C."/>
            <person name="Turgeon B.G."/>
            <person name="Wapinski I."/>
            <person name="Yoder O."/>
            <person name="Young S."/>
            <person name="Zeng Q."/>
            <person name="Zhou S."/>
            <person name="Galagan J."/>
            <person name="Cuomo C.A."/>
            <person name="Kistler H.C."/>
            <person name="Rep M."/>
        </authorList>
    </citation>
    <scope>GENOME REANNOTATION</scope>
    <source>
        <strain evidence="4">ATCC MYA-4620 / CBS 123657 / FGSC 9075 / NRRL 31084 / PH-1</strain>
        <strain evidence="3">PH-1 / ATCC MYA-4620 / FGSC 9075 / NRRL 31084</strain>
    </source>
</reference>
<reference evidence="2 4" key="3">
    <citation type="journal article" date="2015" name="BMC Genomics">
        <title>The completed genome sequence of the pathogenic ascomycete fungus Fusarium graminearum.</title>
        <authorList>
            <person name="King R."/>
            <person name="Urban M."/>
            <person name="Hammond-Kosack M.C."/>
            <person name="Hassani-Pak K."/>
            <person name="Hammond-Kosack K.E."/>
        </authorList>
    </citation>
    <scope>NUCLEOTIDE SEQUENCE [LARGE SCALE GENOMIC DNA]</scope>
    <source>
        <strain evidence="4">ATCC MYA-4620 / CBS 123657 / FGSC 9075 / NRRL 31084 / PH-1</strain>
        <strain evidence="2">PH-1</strain>
    </source>
</reference>
<dbReference type="eggNOG" id="KOG0065">
    <property type="taxonomic scope" value="Eukaryota"/>
</dbReference>
<organism evidence="2 4">
    <name type="scientific">Gibberella zeae (strain ATCC MYA-4620 / CBS 123657 / FGSC 9075 / NRRL 31084 / PH-1)</name>
    <name type="common">Wheat head blight fungus</name>
    <name type="synonym">Fusarium graminearum</name>
    <dbReference type="NCBI Taxonomy" id="229533"/>
    <lineage>
        <taxon>Eukaryota</taxon>
        <taxon>Fungi</taxon>
        <taxon>Dikarya</taxon>
        <taxon>Ascomycota</taxon>
        <taxon>Pezizomycotina</taxon>
        <taxon>Sordariomycetes</taxon>
        <taxon>Hypocreomycetidae</taxon>
        <taxon>Hypocreales</taxon>
        <taxon>Nectriaceae</taxon>
        <taxon>Fusarium</taxon>
    </lineage>
</organism>
<dbReference type="Proteomes" id="UP000070720">
    <property type="component" value="Chromosome 2"/>
</dbReference>
<feature type="transmembrane region" description="Helical" evidence="1">
    <location>
        <begin position="141"/>
        <end position="159"/>
    </location>
</feature>
<accession>I1S9C2</accession>
<dbReference type="KEGG" id="fgr:FGSG_13452"/>
<feature type="transmembrane region" description="Helical" evidence="1">
    <location>
        <begin position="106"/>
        <end position="129"/>
    </location>
</feature>
<keyword evidence="4" id="KW-1185">Reference proteome</keyword>
<evidence type="ECO:0000256" key="1">
    <source>
        <dbReference type="SAM" id="Phobius"/>
    </source>
</evidence>
<dbReference type="HOGENOM" id="CLU_826536_0_0_1"/>
<reference evidence="3" key="4">
    <citation type="submission" date="2017-01" db="UniProtKB">
        <authorList>
            <consortium name="EnsemblFungi"/>
        </authorList>
    </citation>
    <scope>IDENTIFICATION</scope>
    <source>
        <strain evidence="3">PH-1 / ATCC MYA-4620 / FGSC 9075 / NRRL 31084</strain>
    </source>
</reference>